<feature type="signal peptide" evidence="1">
    <location>
        <begin position="1"/>
        <end position="18"/>
    </location>
</feature>
<dbReference type="OrthoDB" id="5659634at2759"/>
<feature type="chain" id="PRO_5040895739" evidence="1">
    <location>
        <begin position="19"/>
        <end position="444"/>
    </location>
</feature>
<protein>
    <submittedName>
        <fullName evidence="2">Uncharacterized protein</fullName>
    </submittedName>
</protein>
<evidence type="ECO:0000313" key="2">
    <source>
        <dbReference type="EMBL" id="KAJ1967674.1"/>
    </source>
</evidence>
<proteinExistence type="predicted"/>
<evidence type="ECO:0000313" key="3">
    <source>
        <dbReference type="Proteomes" id="UP001150925"/>
    </source>
</evidence>
<name>A0A9W8E890_9FUNG</name>
<organism evidence="2 3">
    <name type="scientific">Dispira parvispora</name>
    <dbReference type="NCBI Taxonomy" id="1520584"/>
    <lineage>
        <taxon>Eukaryota</taxon>
        <taxon>Fungi</taxon>
        <taxon>Fungi incertae sedis</taxon>
        <taxon>Zoopagomycota</taxon>
        <taxon>Kickxellomycotina</taxon>
        <taxon>Dimargaritomycetes</taxon>
        <taxon>Dimargaritales</taxon>
        <taxon>Dimargaritaceae</taxon>
        <taxon>Dispira</taxon>
    </lineage>
</organism>
<reference evidence="2" key="1">
    <citation type="submission" date="2022-07" db="EMBL/GenBank/DDBJ databases">
        <title>Phylogenomic reconstructions and comparative analyses of Kickxellomycotina fungi.</title>
        <authorList>
            <person name="Reynolds N.K."/>
            <person name="Stajich J.E."/>
            <person name="Barry K."/>
            <person name="Grigoriev I.V."/>
            <person name="Crous P."/>
            <person name="Smith M.E."/>
        </authorList>
    </citation>
    <scope>NUCLEOTIDE SEQUENCE</scope>
    <source>
        <strain evidence="2">RSA 1196</strain>
    </source>
</reference>
<comment type="caution">
    <text evidence="2">The sequence shown here is derived from an EMBL/GenBank/DDBJ whole genome shotgun (WGS) entry which is preliminary data.</text>
</comment>
<accession>A0A9W8E890</accession>
<dbReference type="Proteomes" id="UP001150925">
    <property type="component" value="Unassembled WGS sequence"/>
</dbReference>
<keyword evidence="3" id="KW-1185">Reference proteome</keyword>
<dbReference type="EMBL" id="JANBPY010000300">
    <property type="protein sequence ID" value="KAJ1967674.1"/>
    <property type="molecule type" value="Genomic_DNA"/>
</dbReference>
<sequence>MKSVIFTFGIISATLVQAQGTKRYSSTLDSWEHRLKYDLTGQDSIANYFIETVRNHIEEKRYLLNSNWNIRLKPWCGDVLDQLTLQEKQSKMDLYVKLLCEDGNDSDEPGKSVWRVLAAFTDVSPEKLVPYAKPMLNHWGYMMHKNYQAITSRTAPSMEEQYELEQWLSDPDPTESDMDFEEGDSPLDEYQARSNLYFPKGQFAQVVHPMSDNQFQVQWTRILEIPDIDLLRLSPYLLMLKHGKYLTVRYLYLYIWGALRQVDLIKGPHSVMDPVAKSYPLYFDTGLDMLGNQVDWWESVWNMNYHDLLEITSVSFSLATPILSNDYKMLEKILQVHTNEADRTTDEDKKGIALLLYSMTQQFFPQAQEMVSQTLIGFLGEPAFKRMKYLFFNKKNRGNDQEFKHVLVEMLRDLVRVGEDGQLEIAIVDIVGKNRERRSLISVQ</sequence>
<evidence type="ECO:0000256" key="1">
    <source>
        <dbReference type="SAM" id="SignalP"/>
    </source>
</evidence>
<keyword evidence="1" id="KW-0732">Signal</keyword>
<dbReference type="AlphaFoldDB" id="A0A9W8E890"/>
<gene>
    <name evidence="2" type="ORF">IWQ62_001709</name>
</gene>